<proteinExistence type="predicted"/>
<accession>A0ABS8RVG8</accession>
<gene>
    <name evidence="1" type="ORF">HAX54_002722</name>
</gene>
<organism evidence="1 2">
    <name type="scientific">Datura stramonium</name>
    <name type="common">Jimsonweed</name>
    <name type="synonym">Common thornapple</name>
    <dbReference type="NCBI Taxonomy" id="4076"/>
    <lineage>
        <taxon>Eukaryota</taxon>
        <taxon>Viridiplantae</taxon>
        <taxon>Streptophyta</taxon>
        <taxon>Embryophyta</taxon>
        <taxon>Tracheophyta</taxon>
        <taxon>Spermatophyta</taxon>
        <taxon>Magnoliopsida</taxon>
        <taxon>eudicotyledons</taxon>
        <taxon>Gunneridae</taxon>
        <taxon>Pentapetalae</taxon>
        <taxon>asterids</taxon>
        <taxon>lamiids</taxon>
        <taxon>Solanales</taxon>
        <taxon>Solanaceae</taxon>
        <taxon>Solanoideae</taxon>
        <taxon>Datureae</taxon>
        <taxon>Datura</taxon>
    </lineage>
</organism>
<feature type="non-terminal residue" evidence="1">
    <location>
        <position position="59"/>
    </location>
</feature>
<comment type="caution">
    <text evidence="1">The sequence shown here is derived from an EMBL/GenBank/DDBJ whole genome shotgun (WGS) entry which is preliminary data.</text>
</comment>
<protein>
    <submittedName>
        <fullName evidence="1">Uncharacterized protein</fullName>
    </submittedName>
</protein>
<sequence length="59" mass="6719">MPKSEFGVKSYVCFTEALASCCEPRTKTWTAPWEVWDADWKRNETVSGQCKGKNVDQST</sequence>
<evidence type="ECO:0000313" key="2">
    <source>
        <dbReference type="Proteomes" id="UP000823775"/>
    </source>
</evidence>
<evidence type="ECO:0000313" key="1">
    <source>
        <dbReference type="EMBL" id="MCD7450005.1"/>
    </source>
</evidence>
<name>A0ABS8RVG8_DATST</name>
<reference evidence="1 2" key="1">
    <citation type="journal article" date="2021" name="BMC Genomics">
        <title>Datura genome reveals duplications of psychoactive alkaloid biosynthetic genes and high mutation rate following tissue culture.</title>
        <authorList>
            <person name="Rajewski A."/>
            <person name="Carter-House D."/>
            <person name="Stajich J."/>
            <person name="Litt A."/>
        </authorList>
    </citation>
    <scope>NUCLEOTIDE SEQUENCE [LARGE SCALE GENOMIC DNA]</scope>
    <source>
        <strain evidence="1">AR-01</strain>
    </source>
</reference>
<dbReference type="Proteomes" id="UP000823775">
    <property type="component" value="Unassembled WGS sequence"/>
</dbReference>
<dbReference type="EMBL" id="JACEIK010000112">
    <property type="protein sequence ID" value="MCD7450005.1"/>
    <property type="molecule type" value="Genomic_DNA"/>
</dbReference>
<keyword evidence="2" id="KW-1185">Reference proteome</keyword>